<dbReference type="PANTHER" id="PTHR35092:SF1">
    <property type="entry name" value="CHLORINASE MJ1651"/>
    <property type="match status" value="1"/>
</dbReference>
<keyword evidence="1" id="KW-0949">S-adenosyl-L-methionine</keyword>
<organism evidence="6">
    <name type="scientific">Caldiarchaeum subterraneum</name>
    <dbReference type="NCBI Taxonomy" id="311458"/>
    <lineage>
        <taxon>Archaea</taxon>
        <taxon>Nitrososphaerota</taxon>
        <taxon>Candidatus Caldarchaeales</taxon>
        <taxon>Candidatus Caldarchaeaceae</taxon>
        <taxon>Candidatus Caldarchaeum</taxon>
    </lineage>
</organism>
<dbReference type="AlphaFoldDB" id="A0A7J3G596"/>
<feature type="domain" description="S-adenosyl-l-methionine hydroxide adenosyltransferase C-terminal" evidence="5">
    <location>
        <begin position="213"/>
        <end position="294"/>
    </location>
</feature>
<feature type="region of interest" description="Disordered" evidence="3">
    <location>
        <begin position="1"/>
        <end position="22"/>
    </location>
</feature>
<dbReference type="InterPro" id="IPR046470">
    <property type="entry name" value="SAM_HAT_C"/>
</dbReference>
<dbReference type="InterPro" id="IPR023228">
    <property type="entry name" value="SAM_OH_AdoTrfase_N_sf"/>
</dbReference>
<reference evidence="6" key="1">
    <citation type="journal article" date="2020" name="mSystems">
        <title>Genome- and Community-Level Interaction Insights into Carbon Utilization and Element Cycling Functions of Hydrothermarchaeota in Hydrothermal Sediment.</title>
        <authorList>
            <person name="Zhou Z."/>
            <person name="Liu Y."/>
            <person name="Xu W."/>
            <person name="Pan J."/>
            <person name="Luo Z.H."/>
            <person name="Li M."/>
        </authorList>
    </citation>
    <scope>NUCLEOTIDE SEQUENCE [LARGE SCALE GENOMIC DNA]</scope>
    <source>
        <strain evidence="6">SpSt-669</strain>
    </source>
</reference>
<evidence type="ECO:0000256" key="1">
    <source>
        <dbReference type="ARBA" id="ARBA00022691"/>
    </source>
</evidence>
<proteinExistence type="inferred from homology"/>
<evidence type="ECO:0000256" key="3">
    <source>
        <dbReference type="SAM" id="MobiDB-lite"/>
    </source>
</evidence>
<dbReference type="PIRSF" id="PIRSF006779">
    <property type="entry name" value="UCP006779"/>
    <property type="match status" value="1"/>
</dbReference>
<evidence type="ECO:0008006" key="7">
    <source>
        <dbReference type="Google" id="ProtNLM"/>
    </source>
</evidence>
<accession>A0A7J3G596</accession>
<sequence length="301" mass="32933">MPSLSSGLAHTHPQIRPHNNHLLKSSHYPERFQAVDKRMNKPIVALLTDFGDVDTYVAEVKATILKETRDAVLVDITHQVYPQNILQGAFLLALAAKTFPSNTIFVAVIDPGVGSERAALIIETMSGKTFIGPDNGLLYPAASREKIRQVFRIKSELIPNVSNTFHGRDVFAYVAGLVAAGKDISHLTEPYVLTVQLQLPKPVWGDGWVDSVVLHVDRFGNAITCIEGGLPSDWLIAEVYVNDEWKTVAKVGRFYAEVGMGEPILLVGGTGYLELSVNRGNASKTFGIKPGDRISFVKSRA</sequence>
<dbReference type="PANTHER" id="PTHR35092">
    <property type="entry name" value="CHLORINASE MJ1651"/>
    <property type="match status" value="1"/>
</dbReference>
<dbReference type="InterPro" id="IPR002747">
    <property type="entry name" value="SAM_OH_AdoTrfase"/>
</dbReference>
<name>A0A7J3G596_CALS0</name>
<evidence type="ECO:0000256" key="2">
    <source>
        <dbReference type="ARBA" id="ARBA00024035"/>
    </source>
</evidence>
<dbReference type="InterPro" id="IPR046469">
    <property type="entry name" value="SAM_HAT_N"/>
</dbReference>
<comment type="similarity">
    <text evidence="2">Belongs to the SAM hydrolase / SAM-dependent halogenase family.</text>
</comment>
<gene>
    <name evidence="6" type="ORF">ENU43_04350</name>
</gene>
<dbReference type="SUPFAM" id="SSF101852">
    <property type="entry name" value="Bacterial fluorinating enzyme, C-terminal domain"/>
    <property type="match status" value="1"/>
</dbReference>
<dbReference type="InterPro" id="IPR023227">
    <property type="entry name" value="SAM_OH_AdoTrfase_C_sf"/>
</dbReference>
<dbReference type="EMBL" id="DTCM01000058">
    <property type="protein sequence ID" value="HGL40878.1"/>
    <property type="molecule type" value="Genomic_DNA"/>
</dbReference>
<feature type="domain" description="S-adenosyl-l-methionine hydroxide adenosyltransferase N-terminal" evidence="4">
    <location>
        <begin position="44"/>
        <end position="187"/>
    </location>
</feature>
<dbReference type="Pfam" id="PF01887">
    <property type="entry name" value="SAM_HAT_N"/>
    <property type="match status" value="1"/>
</dbReference>
<evidence type="ECO:0000259" key="4">
    <source>
        <dbReference type="Pfam" id="PF01887"/>
    </source>
</evidence>
<dbReference type="Pfam" id="PF20257">
    <property type="entry name" value="SAM_HAT_C"/>
    <property type="match status" value="1"/>
</dbReference>
<dbReference type="SUPFAM" id="SSF102522">
    <property type="entry name" value="Bacterial fluorinating enzyme, N-terminal domain"/>
    <property type="match status" value="1"/>
</dbReference>
<protein>
    <recommendedName>
        <fullName evidence="7">SAM-dependent chlorinase/fluorinase</fullName>
    </recommendedName>
</protein>
<dbReference type="Gene3D" id="3.40.50.10790">
    <property type="entry name" value="S-adenosyl-l-methionine hydroxide adenosyltransferase, N-terminal"/>
    <property type="match status" value="1"/>
</dbReference>
<evidence type="ECO:0000313" key="6">
    <source>
        <dbReference type="EMBL" id="HGL40878.1"/>
    </source>
</evidence>
<evidence type="ECO:0000259" key="5">
    <source>
        <dbReference type="Pfam" id="PF20257"/>
    </source>
</evidence>
<comment type="caution">
    <text evidence="6">The sequence shown here is derived from an EMBL/GenBank/DDBJ whole genome shotgun (WGS) entry which is preliminary data.</text>
</comment>
<dbReference type="Gene3D" id="2.40.30.90">
    <property type="entry name" value="Bacterial fluorinating enzyme like"/>
    <property type="match status" value="1"/>
</dbReference>